<accession>A0A069D5V6</accession>
<dbReference type="eggNOG" id="ENOG50341HN">
    <property type="taxonomic scope" value="Bacteria"/>
</dbReference>
<reference evidence="1 2" key="1">
    <citation type="journal article" date="2015" name="Microbes Environ.">
        <title>Distribution and evolution of nitrogen fixation genes in the phylum bacteroidetes.</title>
        <authorList>
            <person name="Inoue J."/>
            <person name="Oshima K."/>
            <person name="Suda W."/>
            <person name="Sakamoto M."/>
            <person name="Iino T."/>
            <person name="Noda S."/>
            <person name="Hongoh Y."/>
            <person name="Hattori M."/>
            <person name="Ohkuma M."/>
        </authorList>
    </citation>
    <scope>NUCLEOTIDE SEQUENCE [LARGE SCALE GENOMIC DNA]</scope>
    <source>
        <strain evidence="1 2">JCM 15093</strain>
    </source>
</reference>
<dbReference type="EMBL" id="BAJS01000029">
    <property type="protein sequence ID" value="GAK37802.1"/>
    <property type="molecule type" value="Genomic_DNA"/>
</dbReference>
<dbReference type="RefSeq" id="WP_024997386.1">
    <property type="nucleotide sequence ID" value="NZ_ATZI01000004.1"/>
</dbReference>
<comment type="caution">
    <text evidence="1">The sequence shown here is derived from an EMBL/GenBank/DDBJ whole genome shotgun (WGS) entry which is preliminary data.</text>
</comment>
<dbReference type="Proteomes" id="UP000027601">
    <property type="component" value="Unassembled WGS sequence"/>
</dbReference>
<gene>
    <name evidence="1" type="ORF">JCM15093_3081</name>
</gene>
<dbReference type="OrthoDB" id="1094562at2"/>
<dbReference type="AlphaFoldDB" id="A0A069D5V6"/>
<keyword evidence="2" id="KW-1185">Reference proteome</keyword>
<evidence type="ECO:0000313" key="2">
    <source>
        <dbReference type="Proteomes" id="UP000027601"/>
    </source>
</evidence>
<proteinExistence type="predicted"/>
<dbReference type="STRING" id="1121097.GCA_000428125_01511"/>
<sequence>MRRVQTLEGIARILGAEGFKKYAKDYGNSRVNLDGDVVDAINILDIYQGSDMLIEHFNYFKREMTEKYASNTVPFYKTDAFKEQCEQERREFGYLVSM</sequence>
<organism evidence="1 2">
    <name type="scientific">Bacteroides graminisolvens DSM 19988 = JCM 15093</name>
    <dbReference type="NCBI Taxonomy" id="1121097"/>
    <lineage>
        <taxon>Bacteria</taxon>
        <taxon>Pseudomonadati</taxon>
        <taxon>Bacteroidota</taxon>
        <taxon>Bacteroidia</taxon>
        <taxon>Bacteroidales</taxon>
        <taxon>Bacteroidaceae</taxon>
        <taxon>Bacteroides</taxon>
    </lineage>
</organism>
<evidence type="ECO:0000313" key="1">
    <source>
        <dbReference type="EMBL" id="GAK37802.1"/>
    </source>
</evidence>
<protein>
    <submittedName>
        <fullName evidence="1">Uncharacterized protein</fullName>
    </submittedName>
</protein>
<name>A0A069D5V6_9BACE</name>